<comment type="subunit">
    <text evidence="2">Monomer. Binds 30S ribosomal subunits, but not 50S ribosomal subunits or 70S ribosomes.</text>
</comment>
<comment type="similarity">
    <text evidence="2">Belongs to the RbfA family.</text>
</comment>
<organism evidence="5 6">
    <name type="scientific">Micromonospora lutea</name>
    <dbReference type="NCBI Taxonomy" id="419825"/>
    <lineage>
        <taxon>Bacteria</taxon>
        <taxon>Bacillati</taxon>
        <taxon>Actinomycetota</taxon>
        <taxon>Actinomycetes</taxon>
        <taxon>Micromonosporales</taxon>
        <taxon>Micromonosporaceae</taxon>
        <taxon>Micromonospora</taxon>
    </lineage>
</organism>
<dbReference type="InterPro" id="IPR000238">
    <property type="entry name" value="RbfA"/>
</dbReference>
<name>A0ABQ4IQJ3_9ACTN</name>
<feature type="compositionally biased region" description="Acidic residues" evidence="4">
    <location>
        <begin position="138"/>
        <end position="156"/>
    </location>
</feature>
<dbReference type="PANTHER" id="PTHR33515:SF1">
    <property type="entry name" value="RIBOSOME-BINDING FACTOR A, CHLOROPLASTIC-RELATED"/>
    <property type="match status" value="1"/>
</dbReference>
<dbReference type="EMBL" id="BOPB01000003">
    <property type="protein sequence ID" value="GIJ20191.1"/>
    <property type="molecule type" value="Genomic_DNA"/>
</dbReference>
<evidence type="ECO:0000256" key="4">
    <source>
        <dbReference type="SAM" id="MobiDB-lite"/>
    </source>
</evidence>
<keyword evidence="1 2" id="KW-0690">Ribosome biogenesis</keyword>
<dbReference type="HAMAP" id="MF_00003">
    <property type="entry name" value="RbfA"/>
    <property type="match status" value="1"/>
</dbReference>
<proteinExistence type="inferred from homology"/>
<evidence type="ECO:0000256" key="3">
    <source>
        <dbReference type="SAM" id="Coils"/>
    </source>
</evidence>
<feature type="coiled-coil region" evidence="3">
    <location>
        <begin position="95"/>
        <end position="125"/>
    </location>
</feature>
<dbReference type="Gene3D" id="3.30.300.20">
    <property type="match status" value="1"/>
</dbReference>
<dbReference type="InterPro" id="IPR023799">
    <property type="entry name" value="RbfA_dom_sf"/>
</dbReference>
<dbReference type="InterPro" id="IPR020053">
    <property type="entry name" value="Ribosome-bd_factorA_CS"/>
</dbReference>
<evidence type="ECO:0000313" key="5">
    <source>
        <dbReference type="EMBL" id="GIJ20191.1"/>
    </source>
</evidence>
<dbReference type="SUPFAM" id="SSF89919">
    <property type="entry name" value="Ribosome-binding factor A, RbfA"/>
    <property type="match status" value="1"/>
</dbReference>
<keyword evidence="2" id="KW-0963">Cytoplasm</keyword>
<dbReference type="InterPro" id="IPR015946">
    <property type="entry name" value="KH_dom-like_a/b"/>
</dbReference>
<feature type="region of interest" description="Disordered" evidence="4">
    <location>
        <begin position="128"/>
        <end position="165"/>
    </location>
</feature>
<dbReference type="Pfam" id="PF02033">
    <property type="entry name" value="RBFA"/>
    <property type="match status" value="1"/>
</dbReference>
<accession>A0ABQ4IQJ3</accession>
<dbReference type="NCBIfam" id="TIGR00082">
    <property type="entry name" value="rbfA"/>
    <property type="match status" value="1"/>
</dbReference>
<reference evidence="5 6" key="1">
    <citation type="submission" date="2021-01" db="EMBL/GenBank/DDBJ databases">
        <title>Whole genome shotgun sequence of Verrucosispora lutea NBRC 106530.</title>
        <authorList>
            <person name="Komaki H."/>
            <person name="Tamura T."/>
        </authorList>
    </citation>
    <scope>NUCLEOTIDE SEQUENCE [LARGE SCALE GENOMIC DNA]</scope>
    <source>
        <strain evidence="5 6">NBRC 106530</strain>
    </source>
</reference>
<keyword evidence="3" id="KW-0175">Coiled coil</keyword>
<comment type="caution">
    <text evidence="5">The sequence shown here is derived from an EMBL/GenBank/DDBJ whole genome shotgun (WGS) entry which is preliminary data.</text>
</comment>
<evidence type="ECO:0000256" key="2">
    <source>
        <dbReference type="HAMAP-Rule" id="MF_00003"/>
    </source>
</evidence>
<gene>
    <name evidence="2 5" type="primary">rbfA</name>
    <name evidence="5" type="ORF">Vlu01_08150</name>
</gene>
<sequence length="165" mass="18063">MTDAAKVRRHAERVRELVASVVRSQIKDPRLGMITITDARITADLRDATVFYTVLGDAAAQADTAAALESAKGMLRSTVGKALGLRHSPTLTFVLDDVQDQVKHIDDLLAAARNADAEVQRLAARAEYAGEAQPYRLDEDETDEDETDEPDTDDNVEDARGGERR</sequence>
<evidence type="ECO:0000313" key="6">
    <source>
        <dbReference type="Proteomes" id="UP000643165"/>
    </source>
</evidence>
<keyword evidence="6" id="KW-1185">Reference proteome</keyword>
<dbReference type="PROSITE" id="PS01319">
    <property type="entry name" value="RBFA"/>
    <property type="match status" value="1"/>
</dbReference>
<comment type="function">
    <text evidence="2">One of several proteins that assist in the late maturation steps of the functional core of the 30S ribosomal subunit. Associates with free 30S ribosomal subunits (but not with 30S subunits that are part of 70S ribosomes or polysomes). Required for efficient processing of 16S rRNA. May interact with the 5'-terminal helix region of 16S rRNA.</text>
</comment>
<dbReference type="Proteomes" id="UP000643165">
    <property type="component" value="Unassembled WGS sequence"/>
</dbReference>
<evidence type="ECO:0000256" key="1">
    <source>
        <dbReference type="ARBA" id="ARBA00022517"/>
    </source>
</evidence>
<dbReference type="RefSeq" id="WP_203993908.1">
    <property type="nucleotide sequence ID" value="NZ_BOPB01000003.1"/>
</dbReference>
<dbReference type="PANTHER" id="PTHR33515">
    <property type="entry name" value="RIBOSOME-BINDING FACTOR A, CHLOROPLASTIC-RELATED"/>
    <property type="match status" value="1"/>
</dbReference>
<comment type="subcellular location">
    <subcellularLocation>
        <location evidence="2">Cytoplasm</location>
    </subcellularLocation>
</comment>
<protein>
    <recommendedName>
        <fullName evidence="2">Ribosome-binding factor A</fullName>
    </recommendedName>
</protein>